<keyword evidence="3" id="KW-1185">Reference proteome</keyword>
<gene>
    <name evidence="2" type="ORF">SBA_ch1_20340</name>
</gene>
<dbReference type="Proteomes" id="UP001059971">
    <property type="component" value="Chromosome 1"/>
</dbReference>
<keyword evidence="1" id="KW-1133">Transmembrane helix</keyword>
<dbReference type="EMBL" id="AP018817">
    <property type="protein sequence ID" value="BBF69834.1"/>
    <property type="molecule type" value="Genomic_DNA"/>
</dbReference>
<protein>
    <submittedName>
        <fullName evidence="2">Uncharacterized protein</fullName>
    </submittedName>
</protein>
<feature type="transmembrane region" description="Helical" evidence="1">
    <location>
        <begin position="13"/>
        <end position="36"/>
    </location>
</feature>
<evidence type="ECO:0000256" key="1">
    <source>
        <dbReference type="SAM" id="Phobius"/>
    </source>
</evidence>
<evidence type="ECO:0000313" key="3">
    <source>
        <dbReference type="Proteomes" id="UP001059971"/>
    </source>
</evidence>
<sequence>MDADVQPTSMGDIMWRGCLILLILPLVLMLGFCGWVRWESPRGALPPEVEWDEIIAFGEDFGLRDGCGFGAYHISPETSLRFVEGRDLPVGWYRTPLPMEDGQYAYVGPDRKRITLYAHHGTTCASKKGKRLGLPDRYQRALRGPGNWYRISNHGEGLIVVSPKEALAWYLYFG</sequence>
<proteinExistence type="predicted"/>
<accession>A0ABN5WBZ8</accession>
<reference evidence="2" key="1">
    <citation type="submission" date="2018-07" db="EMBL/GenBank/DDBJ databases">
        <title>Complete genome sequence of Sphingomonas bisphenolicum strain AO1, a bisphenol A degradative bacterium isolated from Japanese farm field.</title>
        <authorList>
            <person name="Murakami M."/>
            <person name="Koh M."/>
            <person name="Koba S."/>
            <person name="Matsumura Y."/>
        </authorList>
    </citation>
    <scope>NUCLEOTIDE SEQUENCE</scope>
    <source>
        <strain evidence="2">AO1</strain>
    </source>
</reference>
<name>A0ABN5WBZ8_9SPHN</name>
<dbReference type="RefSeq" id="WP_261934344.1">
    <property type="nucleotide sequence ID" value="NZ_AP018817.1"/>
</dbReference>
<keyword evidence="1" id="KW-0812">Transmembrane</keyword>
<organism evidence="2 3">
    <name type="scientific">Sphingomonas bisphenolicum</name>
    <dbReference type="NCBI Taxonomy" id="296544"/>
    <lineage>
        <taxon>Bacteria</taxon>
        <taxon>Pseudomonadati</taxon>
        <taxon>Pseudomonadota</taxon>
        <taxon>Alphaproteobacteria</taxon>
        <taxon>Sphingomonadales</taxon>
        <taxon>Sphingomonadaceae</taxon>
        <taxon>Sphingomonas</taxon>
    </lineage>
</organism>
<keyword evidence="1" id="KW-0472">Membrane</keyword>
<evidence type="ECO:0000313" key="2">
    <source>
        <dbReference type="EMBL" id="BBF69834.1"/>
    </source>
</evidence>